<keyword evidence="2" id="KW-1185">Reference proteome</keyword>
<protein>
    <submittedName>
        <fullName evidence="1">5847_t:CDS:1</fullName>
    </submittedName>
</protein>
<dbReference type="AlphaFoldDB" id="A0A9N9BQE2"/>
<dbReference type="OrthoDB" id="2351407at2759"/>
<dbReference type="Proteomes" id="UP000789342">
    <property type="component" value="Unassembled WGS sequence"/>
</dbReference>
<proteinExistence type="predicted"/>
<organism evidence="1 2">
    <name type="scientific">Acaulospora morrowiae</name>
    <dbReference type="NCBI Taxonomy" id="94023"/>
    <lineage>
        <taxon>Eukaryota</taxon>
        <taxon>Fungi</taxon>
        <taxon>Fungi incertae sedis</taxon>
        <taxon>Mucoromycota</taxon>
        <taxon>Glomeromycotina</taxon>
        <taxon>Glomeromycetes</taxon>
        <taxon>Diversisporales</taxon>
        <taxon>Acaulosporaceae</taxon>
        <taxon>Acaulospora</taxon>
    </lineage>
</organism>
<evidence type="ECO:0000313" key="1">
    <source>
        <dbReference type="EMBL" id="CAG8577194.1"/>
    </source>
</evidence>
<comment type="caution">
    <text evidence="1">The sequence shown here is derived from an EMBL/GenBank/DDBJ whole genome shotgun (WGS) entry which is preliminary data.</text>
</comment>
<gene>
    <name evidence="1" type="ORF">AMORRO_LOCUS6745</name>
</gene>
<sequence>MSFKTRARSDSGYSESVEIYLNFQSSPVACDTSFSNYLGLESPASYRKSRKTKSNVIKDYIPFFTSFPLEYVLPPKNDYCNNNYADTFERTMENGKREHDNTPIPSKCLISMRRNIQNLQETTFKMRALREKINHQKSPISDASMGNLKKRCDSIRATLTTPTSSRNKKCLSL</sequence>
<accession>A0A9N9BQE2</accession>
<name>A0A9N9BQE2_9GLOM</name>
<dbReference type="EMBL" id="CAJVPV010004651">
    <property type="protein sequence ID" value="CAG8577194.1"/>
    <property type="molecule type" value="Genomic_DNA"/>
</dbReference>
<evidence type="ECO:0000313" key="2">
    <source>
        <dbReference type="Proteomes" id="UP000789342"/>
    </source>
</evidence>
<reference evidence="1" key="1">
    <citation type="submission" date="2021-06" db="EMBL/GenBank/DDBJ databases">
        <authorList>
            <person name="Kallberg Y."/>
            <person name="Tangrot J."/>
            <person name="Rosling A."/>
        </authorList>
    </citation>
    <scope>NUCLEOTIDE SEQUENCE</scope>
    <source>
        <strain evidence="1">CL551</strain>
    </source>
</reference>